<reference evidence="2" key="2">
    <citation type="submission" date="2015-07" db="EMBL/GenBank/DDBJ databases">
        <authorList>
            <person name="Noorani M."/>
        </authorList>
    </citation>
    <scope>NUCLEOTIDE SEQUENCE</scope>
    <source>
        <strain evidence="2">Yugu1</strain>
    </source>
</reference>
<proteinExistence type="predicted"/>
<feature type="region of interest" description="Disordered" evidence="1">
    <location>
        <begin position="40"/>
        <end position="63"/>
    </location>
</feature>
<dbReference type="PANTHER" id="PTHR46328">
    <property type="entry name" value="FAR-RED IMPAIRED RESPONSIVE (FAR1) FAMILY PROTEIN-RELATED"/>
    <property type="match status" value="1"/>
</dbReference>
<name>A0A368SMU5_SETIT</name>
<dbReference type="OrthoDB" id="689639at2759"/>
<evidence type="ECO:0000256" key="1">
    <source>
        <dbReference type="SAM" id="MobiDB-lite"/>
    </source>
</evidence>
<dbReference type="EMBL" id="CM003536">
    <property type="protein sequence ID" value="RCV43674.1"/>
    <property type="molecule type" value="Genomic_DNA"/>
</dbReference>
<organism evidence="2">
    <name type="scientific">Setaria italica</name>
    <name type="common">Foxtail millet</name>
    <name type="synonym">Panicum italicum</name>
    <dbReference type="NCBI Taxonomy" id="4555"/>
    <lineage>
        <taxon>Eukaryota</taxon>
        <taxon>Viridiplantae</taxon>
        <taxon>Streptophyta</taxon>
        <taxon>Embryophyta</taxon>
        <taxon>Tracheophyta</taxon>
        <taxon>Spermatophyta</taxon>
        <taxon>Magnoliopsida</taxon>
        <taxon>Liliopsida</taxon>
        <taxon>Poales</taxon>
        <taxon>Poaceae</taxon>
        <taxon>PACMAD clade</taxon>
        <taxon>Panicoideae</taxon>
        <taxon>Panicodae</taxon>
        <taxon>Paniceae</taxon>
        <taxon>Cenchrinae</taxon>
        <taxon>Setaria</taxon>
    </lineage>
</organism>
<evidence type="ECO:0008006" key="3">
    <source>
        <dbReference type="Google" id="ProtNLM"/>
    </source>
</evidence>
<gene>
    <name evidence="2" type="ORF">SETIT_9G312500v2</name>
</gene>
<dbReference type="PANTHER" id="PTHR46328:SF30">
    <property type="entry name" value="OS04G0641500 PROTEIN"/>
    <property type="match status" value="1"/>
</dbReference>
<dbReference type="AlphaFoldDB" id="A0A368SMU5"/>
<protein>
    <recommendedName>
        <fullName evidence="3">FAR1 domain-containing protein</fullName>
    </recommendedName>
</protein>
<feature type="region of interest" description="Disordered" evidence="1">
    <location>
        <begin position="1"/>
        <end position="28"/>
    </location>
</feature>
<reference evidence="2" key="1">
    <citation type="journal article" date="2012" name="Nat. Biotechnol.">
        <title>Reference genome sequence of the model plant Setaria.</title>
        <authorList>
            <person name="Bennetzen J.L."/>
            <person name="Schmutz J."/>
            <person name="Wang H."/>
            <person name="Percifield R."/>
            <person name="Hawkins J."/>
            <person name="Pontaroli A.C."/>
            <person name="Estep M."/>
            <person name="Feng L."/>
            <person name="Vaughn J.N."/>
            <person name="Grimwood J."/>
            <person name="Jenkins J."/>
            <person name="Barry K."/>
            <person name="Lindquist E."/>
            <person name="Hellsten U."/>
            <person name="Deshpande S."/>
            <person name="Wang X."/>
            <person name="Wu X."/>
            <person name="Mitros T."/>
            <person name="Triplett J."/>
            <person name="Yang X."/>
            <person name="Ye C.Y."/>
            <person name="Mauro-Herrera M."/>
            <person name="Wang L."/>
            <person name="Li P."/>
            <person name="Sharma M."/>
            <person name="Sharma R."/>
            <person name="Ronald P.C."/>
            <person name="Panaud O."/>
            <person name="Kellogg E.A."/>
            <person name="Brutnell T.P."/>
            <person name="Doust A.N."/>
            <person name="Tuskan G.A."/>
            <person name="Rokhsar D."/>
            <person name="Devos K.M."/>
        </authorList>
    </citation>
    <scope>NUCLEOTIDE SEQUENCE [LARGE SCALE GENOMIC DNA]</scope>
    <source>
        <strain evidence="2">Yugu1</strain>
    </source>
</reference>
<sequence>MGCRKLLFQEAEPNREKSADSPSPARLDMNDMNVAVDVQHSEVPERSPCGSEPSKLGGRGTMDSCINVPETACRDGRSEGQTVGTRSQGVVFSPPATLNAIQMNASEEELPPQTQKESMDSVLIPREGMSFHSEVEAKEFFMRYAQLAGFGALRVRNKTTMKMKCNAHLKFTRVYDNEGNKVDMVIEKINLFHNHMLHTPLKTKQMRSHKITEPILYRIIDELQVAGVSTQSIKNVLHARRVELVLITARDIENM</sequence>
<accession>A0A368SMU5</accession>
<evidence type="ECO:0000313" key="2">
    <source>
        <dbReference type="EMBL" id="RCV43674.1"/>
    </source>
</evidence>